<dbReference type="AlphaFoldDB" id="A0A258CXW9"/>
<organism evidence="1 2">
    <name type="scientific">Caulobacter vibrioides</name>
    <name type="common">Caulobacter crescentus</name>
    <dbReference type="NCBI Taxonomy" id="155892"/>
    <lineage>
        <taxon>Bacteria</taxon>
        <taxon>Pseudomonadati</taxon>
        <taxon>Pseudomonadota</taxon>
        <taxon>Alphaproteobacteria</taxon>
        <taxon>Caulobacterales</taxon>
        <taxon>Caulobacteraceae</taxon>
        <taxon>Caulobacter</taxon>
    </lineage>
</organism>
<protein>
    <recommendedName>
        <fullName evidence="3">DUF4393 domain-containing protein</fullName>
    </recommendedName>
</protein>
<gene>
    <name evidence="1" type="ORF">B7Z12_16560</name>
</gene>
<accession>A0A258CXW9</accession>
<evidence type="ECO:0000313" key="2">
    <source>
        <dbReference type="Proteomes" id="UP000215616"/>
    </source>
</evidence>
<sequence length="232" mass="24937">MDRPAIDPFPTDDDREFGYGVAKVTLGALPGLGGAAQELLDKLVGSPLQKRREAWFAAIGLALADLAERVEGFDAEALAQDEVFVSTVARATQLALAAHGKAKREALRNIVLNTAAGVRLDEALLGSFLSYVERFSEAHLKLLALLADPMADPAYAADARGTMMGSINGIIVKTHPDLARDEEVLDRLHDDLARENLVNKSLKVMMSGSGLQNPQTTPYGAAFLKFIRDPQA</sequence>
<evidence type="ECO:0000313" key="1">
    <source>
        <dbReference type="EMBL" id="OYX00214.1"/>
    </source>
</evidence>
<dbReference type="Proteomes" id="UP000215616">
    <property type="component" value="Unassembled WGS sequence"/>
</dbReference>
<evidence type="ECO:0008006" key="3">
    <source>
        <dbReference type="Google" id="ProtNLM"/>
    </source>
</evidence>
<dbReference type="EMBL" id="NCDQ01000329">
    <property type="protein sequence ID" value="OYX00214.1"/>
    <property type="molecule type" value="Genomic_DNA"/>
</dbReference>
<reference evidence="1 2" key="1">
    <citation type="submission" date="2017-03" db="EMBL/GenBank/DDBJ databases">
        <title>Lifting the veil on microbial sulfur biogeochemistry in mining wastewaters.</title>
        <authorList>
            <person name="Kantor R.S."/>
            <person name="Colenbrander Nelson T."/>
            <person name="Marshall S."/>
            <person name="Bennett D."/>
            <person name="Apte S."/>
            <person name="Camacho D."/>
            <person name="Thomas B.C."/>
            <person name="Warren L.A."/>
            <person name="Banfield J.F."/>
        </authorList>
    </citation>
    <scope>NUCLEOTIDE SEQUENCE [LARGE SCALE GENOMIC DNA]</scope>
    <source>
        <strain evidence="1">32-67-7</strain>
    </source>
</reference>
<name>A0A258CXW9_CAUVI</name>
<proteinExistence type="predicted"/>
<comment type="caution">
    <text evidence="1">The sequence shown here is derived from an EMBL/GenBank/DDBJ whole genome shotgun (WGS) entry which is preliminary data.</text>
</comment>